<evidence type="ECO:0000313" key="3">
    <source>
        <dbReference type="Proteomes" id="UP001233271"/>
    </source>
</evidence>
<dbReference type="RefSeq" id="XP_060456447.1">
    <property type="nucleotide sequence ID" value="XM_060599787.1"/>
</dbReference>
<organism evidence="2 3">
    <name type="scientific">Cutaneotrichosporon cavernicola</name>
    <dbReference type="NCBI Taxonomy" id="279322"/>
    <lineage>
        <taxon>Eukaryota</taxon>
        <taxon>Fungi</taxon>
        <taxon>Dikarya</taxon>
        <taxon>Basidiomycota</taxon>
        <taxon>Agaricomycotina</taxon>
        <taxon>Tremellomycetes</taxon>
        <taxon>Trichosporonales</taxon>
        <taxon>Trichosporonaceae</taxon>
        <taxon>Cutaneotrichosporon</taxon>
    </lineage>
</organism>
<dbReference type="Gene3D" id="3.40.50.720">
    <property type="entry name" value="NAD(P)-binding Rossmann-like Domain"/>
    <property type="match status" value="1"/>
</dbReference>
<sequence>MKFLVFGGGGRIAVLFAKLASPKHSVTSVVRNSKHDATLKSIGATPEVLDIEHATASQVLSLLKKTTPDVIVWAAAGSEGSAASMEAVDHQGARKVFDAAREANMKRVLVVSTIDARDGSLPYPKYYSEGSKLTSKTFQTAMPDYLKAKYAAEVALQASGLDFTCLRPGALTNQPASGALLGITEMARDGVTEVMDIGDMAAKLLPASRELVAQVLLASAEEPGTIGLTFQVMDGKKTVQEEIKKVVDEKIDVWKADYH</sequence>
<dbReference type="PANTHER" id="PTHR15020">
    <property type="entry name" value="FLAVIN REDUCTASE-RELATED"/>
    <property type="match status" value="1"/>
</dbReference>
<dbReference type="PANTHER" id="PTHR15020:SF50">
    <property type="entry name" value="UPF0659 PROTEIN YMR090W"/>
    <property type="match status" value="1"/>
</dbReference>
<dbReference type="KEGG" id="ccac:CcaHIS019_0400020"/>
<proteinExistence type="predicted"/>
<dbReference type="SUPFAM" id="SSF51735">
    <property type="entry name" value="NAD(P)-binding Rossmann-fold domains"/>
    <property type="match status" value="1"/>
</dbReference>
<accession>A0AA48L3A7</accession>
<gene>
    <name evidence="2" type="ORF">CcaverHIS019_0400020</name>
</gene>
<reference evidence="2" key="1">
    <citation type="journal article" date="2023" name="BMC Genomics">
        <title>Chromosome-level genome assemblies of Cutaneotrichosporon spp. (Trichosporonales, Basidiomycota) reveal imbalanced evolution between nucleotide sequences and chromosome synteny.</title>
        <authorList>
            <person name="Kobayashi Y."/>
            <person name="Kayamori A."/>
            <person name="Aoki K."/>
            <person name="Shiwa Y."/>
            <person name="Matsutani M."/>
            <person name="Fujita N."/>
            <person name="Sugita T."/>
            <person name="Iwasaki W."/>
            <person name="Tanaka N."/>
            <person name="Takashima M."/>
        </authorList>
    </citation>
    <scope>NUCLEOTIDE SEQUENCE</scope>
    <source>
        <strain evidence="2">HIS019</strain>
    </source>
</reference>
<evidence type="ECO:0000313" key="2">
    <source>
        <dbReference type="EMBL" id="BEI91182.1"/>
    </source>
</evidence>
<name>A0AA48L3A7_9TREE</name>
<evidence type="ECO:0000259" key="1">
    <source>
        <dbReference type="Pfam" id="PF13460"/>
    </source>
</evidence>
<protein>
    <recommendedName>
        <fullName evidence="1">NAD(P)-binding domain-containing protein</fullName>
    </recommendedName>
</protein>
<dbReference type="InterPro" id="IPR016040">
    <property type="entry name" value="NAD(P)-bd_dom"/>
</dbReference>
<dbReference type="InterPro" id="IPR036291">
    <property type="entry name" value="NAD(P)-bd_dom_sf"/>
</dbReference>
<keyword evidence="3" id="KW-1185">Reference proteome</keyword>
<dbReference type="Proteomes" id="UP001233271">
    <property type="component" value="Chromosome 4"/>
</dbReference>
<dbReference type="GeneID" id="85495052"/>
<dbReference type="Pfam" id="PF13460">
    <property type="entry name" value="NAD_binding_10"/>
    <property type="match status" value="1"/>
</dbReference>
<dbReference type="EMBL" id="AP028215">
    <property type="protein sequence ID" value="BEI91182.1"/>
    <property type="molecule type" value="Genomic_DNA"/>
</dbReference>
<feature type="domain" description="NAD(P)-binding" evidence="1">
    <location>
        <begin position="7"/>
        <end position="205"/>
    </location>
</feature>
<dbReference type="AlphaFoldDB" id="A0AA48L3A7"/>